<comment type="caution">
    <text evidence="3">The sequence shown here is derived from an EMBL/GenBank/DDBJ whole genome shotgun (WGS) entry which is preliminary data.</text>
</comment>
<evidence type="ECO:0000256" key="2">
    <source>
        <dbReference type="SAM" id="Phobius"/>
    </source>
</evidence>
<dbReference type="Proteomes" id="UP001286456">
    <property type="component" value="Unassembled WGS sequence"/>
</dbReference>
<evidence type="ECO:0000256" key="1">
    <source>
        <dbReference type="SAM" id="MobiDB-lite"/>
    </source>
</evidence>
<dbReference type="EMBL" id="JAUEPO010000004">
    <property type="protein sequence ID" value="KAK3323582.1"/>
    <property type="molecule type" value="Genomic_DNA"/>
</dbReference>
<keyword evidence="4" id="KW-1185">Reference proteome</keyword>
<accession>A0AAE0M8U4</accession>
<feature type="region of interest" description="Disordered" evidence="1">
    <location>
        <begin position="606"/>
        <end position="628"/>
    </location>
</feature>
<feature type="transmembrane region" description="Helical" evidence="2">
    <location>
        <begin position="149"/>
        <end position="172"/>
    </location>
</feature>
<feature type="region of interest" description="Disordered" evidence="1">
    <location>
        <begin position="241"/>
        <end position="374"/>
    </location>
</feature>
<feature type="compositionally biased region" description="Basic and acidic residues" evidence="1">
    <location>
        <begin position="452"/>
        <end position="466"/>
    </location>
</feature>
<name>A0AAE0M8U4_9PEZI</name>
<feature type="compositionally biased region" description="Low complexity" evidence="1">
    <location>
        <begin position="496"/>
        <end position="507"/>
    </location>
</feature>
<feature type="transmembrane region" description="Helical" evidence="2">
    <location>
        <begin position="116"/>
        <end position="137"/>
    </location>
</feature>
<gene>
    <name evidence="3" type="ORF">B0T19DRAFT_443068</name>
</gene>
<reference evidence="3" key="2">
    <citation type="submission" date="2023-06" db="EMBL/GenBank/DDBJ databases">
        <authorList>
            <consortium name="Lawrence Berkeley National Laboratory"/>
            <person name="Haridas S."/>
            <person name="Hensen N."/>
            <person name="Bonometti L."/>
            <person name="Westerberg I."/>
            <person name="Brannstrom I.O."/>
            <person name="Guillou S."/>
            <person name="Cros-Aarteil S."/>
            <person name="Calhoun S."/>
            <person name="Kuo A."/>
            <person name="Mondo S."/>
            <person name="Pangilinan J."/>
            <person name="Riley R."/>
            <person name="Labutti K."/>
            <person name="Andreopoulos B."/>
            <person name="Lipzen A."/>
            <person name="Chen C."/>
            <person name="Yanf M."/>
            <person name="Daum C."/>
            <person name="Ng V."/>
            <person name="Clum A."/>
            <person name="Steindorff A."/>
            <person name="Ohm R."/>
            <person name="Martin F."/>
            <person name="Silar P."/>
            <person name="Natvig D."/>
            <person name="Lalanne C."/>
            <person name="Gautier V."/>
            <person name="Ament-Velasquez S.L."/>
            <person name="Kruys A."/>
            <person name="Hutchinson M.I."/>
            <person name="Powell A.J."/>
            <person name="Barry K."/>
            <person name="Miller A.N."/>
            <person name="Grigoriev I.V."/>
            <person name="Debuchy R."/>
            <person name="Gladieux P."/>
            <person name="Thoren M.H."/>
            <person name="Johannesson H."/>
        </authorList>
    </citation>
    <scope>NUCLEOTIDE SEQUENCE</scope>
    <source>
        <strain evidence="3">SMH4131-1</strain>
    </source>
</reference>
<keyword evidence="2" id="KW-1133">Transmembrane helix</keyword>
<feature type="compositionally biased region" description="Low complexity" evidence="1">
    <location>
        <begin position="356"/>
        <end position="370"/>
    </location>
</feature>
<feature type="compositionally biased region" description="Polar residues" evidence="1">
    <location>
        <begin position="334"/>
        <end position="346"/>
    </location>
</feature>
<evidence type="ECO:0000313" key="4">
    <source>
        <dbReference type="Proteomes" id="UP001286456"/>
    </source>
</evidence>
<feature type="compositionally biased region" description="Polar residues" evidence="1">
    <location>
        <begin position="308"/>
        <end position="325"/>
    </location>
</feature>
<protein>
    <submittedName>
        <fullName evidence="3">Uncharacterized protein</fullName>
    </submittedName>
</protein>
<sequence length="628" mass="67917">MGVSGQPFTYAAVRLDDSRFPASKFDPKAVTRASWEPKPQKPKPDGPLVSFNRHPDAHMAPSQRSRNFMPMGRRTKAWIVHMRSVQMCLRVLELAAAAGLLVLMILINNVDPLTGWVMRITLGVAVLHCTYAIYHLSRRAGGRAPGSSGAYHLFAGVSDLCVVPLYAFGALADFNNGIKWGTLLADRSVMRVLLPAVYYGLITAGGLHVVSLAISIWLSFMFRRINLMPPDMNPLESHLTSRAAGTTAAHKRNKSSIATSSSAGSERNTAAASDEFSSRPPSVPFMHTRRDSQTSLATRDSRVDLPSRQYQISPSNSPRNSATSQELKRMSAPPRSTTATTNNRASYTEVPLGDNSSRSRPTSSYSRPSSGTVASYRAEPVPAAQTAQPRAAKFTEAWYASESLVNRTQERTRALNQMNAANKRRAYEALNQTYDSPHPGDDNNNDSDSDTEDHRGAYAYDYDRASRALSPNNNAGASSDADETGSPHPNPLRSNPPAAASQRTTTRSTRRPAKSPFAALRNSILGEPSNSNSQDIADAGASDRWQARNRDSSIQCESDFYSKPYGQLKPGTPPVIVGGTGGNHRVVSSGNDYDLGSMSAAGRRNVSGKIAEEGRAGAGGAGQNRYPR</sequence>
<reference evidence="3" key="1">
    <citation type="journal article" date="2023" name="Mol. Phylogenet. Evol.">
        <title>Genome-scale phylogeny and comparative genomics of the fungal order Sordariales.</title>
        <authorList>
            <person name="Hensen N."/>
            <person name="Bonometti L."/>
            <person name="Westerberg I."/>
            <person name="Brannstrom I.O."/>
            <person name="Guillou S."/>
            <person name="Cros-Aarteil S."/>
            <person name="Calhoun S."/>
            <person name="Haridas S."/>
            <person name="Kuo A."/>
            <person name="Mondo S."/>
            <person name="Pangilinan J."/>
            <person name="Riley R."/>
            <person name="LaButti K."/>
            <person name="Andreopoulos B."/>
            <person name="Lipzen A."/>
            <person name="Chen C."/>
            <person name="Yan M."/>
            <person name="Daum C."/>
            <person name="Ng V."/>
            <person name="Clum A."/>
            <person name="Steindorff A."/>
            <person name="Ohm R.A."/>
            <person name="Martin F."/>
            <person name="Silar P."/>
            <person name="Natvig D.O."/>
            <person name="Lalanne C."/>
            <person name="Gautier V."/>
            <person name="Ament-Velasquez S.L."/>
            <person name="Kruys A."/>
            <person name="Hutchinson M.I."/>
            <person name="Powell A.J."/>
            <person name="Barry K."/>
            <person name="Miller A.N."/>
            <person name="Grigoriev I.V."/>
            <person name="Debuchy R."/>
            <person name="Gladieux P."/>
            <person name="Hiltunen Thoren M."/>
            <person name="Johannesson H."/>
        </authorList>
    </citation>
    <scope>NUCLEOTIDE SEQUENCE</scope>
    <source>
        <strain evidence="3">SMH4131-1</strain>
    </source>
</reference>
<keyword evidence="2" id="KW-0472">Membrane</keyword>
<keyword evidence="2" id="KW-0812">Transmembrane</keyword>
<feature type="transmembrane region" description="Helical" evidence="2">
    <location>
        <begin position="192"/>
        <end position="218"/>
    </location>
</feature>
<organism evidence="3 4">
    <name type="scientific">Cercophora scortea</name>
    <dbReference type="NCBI Taxonomy" id="314031"/>
    <lineage>
        <taxon>Eukaryota</taxon>
        <taxon>Fungi</taxon>
        <taxon>Dikarya</taxon>
        <taxon>Ascomycota</taxon>
        <taxon>Pezizomycotina</taxon>
        <taxon>Sordariomycetes</taxon>
        <taxon>Sordariomycetidae</taxon>
        <taxon>Sordariales</taxon>
        <taxon>Lasiosphaeriaceae</taxon>
        <taxon>Cercophora</taxon>
    </lineage>
</organism>
<feature type="compositionally biased region" description="Low complexity" evidence="1">
    <location>
        <begin position="255"/>
        <end position="265"/>
    </location>
</feature>
<feature type="region of interest" description="Disordered" evidence="1">
    <location>
        <begin position="29"/>
        <end position="66"/>
    </location>
</feature>
<dbReference type="AlphaFoldDB" id="A0AAE0M8U4"/>
<proteinExistence type="predicted"/>
<feature type="transmembrane region" description="Helical" evidence="2">
    <location>
        <begin position="91"/>
        <end position="110"/>
    </location>
</feature>
<feature type="region of interest" description="Disordered" evidence="1">
    <location>
        <begin position="432"/>
        <end position="551"/>
    </location>
</feature>
<feature type="region of interest" description="Disordered" evidence="1">
    <location>
        <begin position="564"/>
        <end position="583"/>
    </location>
</feature>
<evidence type="ECO:0000313" key="3">
    <source>
        <dbReference type="EMBL" id="KAK3323582.1"/>
    </source>
</evidence>